<proteinExistence type="predicted"/>
<gene>
    <name evidence="1" type="ORF">RIF25_11585</name>
</gene>
<sequence>MVTAIGPDLGLATTAIVLRLDTLPGLGSGDIATLAHATQI</sequence>
<name>A0AAE4JYW8_9CYAN</name>
<keyword evidence="2" id="KW-1185">Reference proteome</keyword>
<accession>A0AAE4JYW8</accession>
<comment type="caution">
    <text evidence="1">The sequence shown here is derived from an EMBL/GenBank/DDBJ whole genome shotgun (WGS) entry which is preliminary data.</text>
</comment>
<organism evidence="1 2">
    <name type="scientific">Pseudocalidococcus azoricus BACA0444</name>
    <dbReference type="NCBI Taxonomy" id="2918990"/>
    <lineage>
        <taxon>Bacteria</taxon>
        <taxon>Bacillati</taxon>
        <taxon>Cyanobacteriota</taxon>
        <taxon>Cyanophyceae</taxon>
        <taxon>Acaryochloridales</taxon>
        <taxon>Thermosynechococcaceae</taxon>
        <taxon>Pseudocalidococcus</taxon>
        <taxon>Pseudocalidococcus azoricus</taxon>
    </lineage>
</organism>
<evidence type="ECO:0000313" key="1">
    <source>
        <dbReference type="EMBL" id="MDS3861449.1"/>
    </source>
</evidence>
<evidence type="ECO:0000313" key="2">
    <source>
        <dbReference type="Proteomes" id="UP001268256"/>
    </source>
</evidence>
<dbReference type="EMBL" id="JAVMIP010000012">
    <property type="protein sequence ID" value="MDS3861449.1"/>
    <property type="molecule type" value="Genomic_DNA"/>
</dbReference>
<dbReference type="AlphaFoldDB" id="A0AAE4JYW8"/>
<dbReference type="RefSeq" id="WP_322878692.1">
    <property type="nucleotide sequence ID" value="NZ_JAVMIP010000012.1"/>
</dbReference>
<protein>
    <submittedName>
        <fullName evidence="1">Uncharacterized protein</fullName>
    </submittedName>
</protein>
<reference evidence="2" key="1">
    <citation type="submission" date="2023-07" db="EMBL/GenBank/DDBJ databases">
        <authorList>
            <person name="Luz R."/>
            <person name="Cordeiro R."/>
            <person name="Fonseca A."/>
            <person name="Goncalves V."/>
        </authorList>
    </citation>
    <scope>NUCLEOTIDE SEQUENCE [LARGE SCALE GENOMIC DNA]</scope>
    <source>
        <strain evidence="2">BACA0444</strain>
    </source>
</reference>
<dbReference type="Proteomes" id="UP001268256">
    <property type="component" value="Unassembled WGS sequence"/>
</dbReference>